<organism evidence="5 6">
    <name type="scientific">Pseudonocardia zijingensis</name>
    <dbReference type="NCBI Taxonomy" id="153376"/>
    <lineage>
        <taxon>Bacteria</taxon>
        <taxon>Bacillati</taxon>
        <taxon>Actinomycetota</taxon>
        <taxon>Actinomycetes</taxon>
        <taxon>Pseudonocardiales</taxon>
        <taxon>Pseudonocardiaceae</taxon>
        <taxon>Pseudonocardia</taxon>
    </lineage>
</organism>
<evidence type="ECO:0000256" key="4">
    <source>
        <dbReference type="PROSITE-ProRule" id="PRU00504"/>
    </source>
</evidence>
<dbReference type="EMBL" id="BAAAHP010000036">
    <property type="protein sequence ID" value="GAA0927473.1"/>
    <property type="molecule type" value="Genomic_DNA"/>
</dbReference>
<keyword evidence="6" id="KW-1185">Reference proteome</keyword>
<evidence type="ECO:0000313" key="6">
    <source>
        <dbReference type="Proteomes" id="UP001499967"/>
    </source>
</evidence>
<proteinExistence type="predicted"/>
<evidence type="ECO:0000256" key="3">
    <source>
        <dbReference type="ARBA" id="ARBA00023180"/>
    </source>
</evidence>
<accession>A0ABN1PGS3</accession>
<sequence>MTGDLRFTVTDTWAQVPPEYAHRDVAAVDVAADDTVYLFTRDRNGVLVLDPGGGFRAAWGDGIFTTPHGLTLGPDGTVYCVDCGDHSIRRFTPDGELIQTLGTPGTPTDTGYRPGPGSVVHMNETVRRAAGPFNGCTNLAVAPTGELYVADGYGNCRVHRFTGDGELVGSFGEVGSGPGEFHLPHGICATADGRILVGDRENDRIQVFDLDGAYVTQWTDVQRPTDLAVDREGLIYVSELWRPRGGASFTRGATPVDLPGRVTVFDPRGTVVARWGASTVMRDGPGNFIAPHGIAVDSHGAVYVGEVTGSFGIKPGRVPDDMAGHQLQKFTRTT</sequence>
<evidence type="ECO:0000256" key="1">
    <source>
        <dbReference type="ARBA" id="ARBA00022729"/>
    </source>
</evidence>
<keyword evidence="5" id="KW-0456">Lyase</keyword>
<dbReference type="RefSeq" id="WP_343940038.1">
    <property type="nucleotide sequence ID" value="NZ_BAAAHP010000036.1"/>
</dbReference>
<feature type="repeat" description="NHL" evidence="4">
    <location>
        <begin position="168"/>
        <end position="211"/>
    </location>
</feature>
<protein>
    <submittedName>
        <fullName evidence="5">Peptidyl-alpha-hydroxyglycine alpha-amidating lyase family protein</fullName>
    </submittedName>
</protein>
<feature type="repeat" description="NHL" evidence="4">
    <location>
        <begin position="128"/>
        <end position="164"/>
    </location>
</feature>
<dbReference type="PANTHER" id="PTHR10680:SF38">
    <property type="entry name" value="BLL1368 PROTEIN"/>
    <property type="match status" value="1"/>
</dbReference>
<dbReference type="SUPFAM" id="SSF101898">
    <property type="entry name" value="NHL repeat"/>
    <property type="match status" value="1"/>
</dbReference>
<dbReference type="Gene3D" id="2.120.10.30">
    <property type="entry name" value="TolB, C-terminal domain"/>
    <property type="match status" value="1"/>
</dbReference>
<keyword evidence="3" id="KW-0325">Glycoprotein</keyword>
<gene>
    <name evidence="5" type="ORF">GCM10009559_13310</name>
</gene>
<dbReference type="InterPro" id="IPR011042">
    <property type="entry name" value="6-blade_b-propeller_TolB-like"/>
</dbReference>
<dbReference type="CDD" id="cd14958">
    <property type="entry name" value="NHL_PAL_like"/>
    <property type="match status" value="1"/>
</dbReference>
<reference evidence="5 6" key="1">
    <citation type="journal article" date="2019" name="Int. J. Syst. Evol. Microbiol.">
        <title>The Global Catalogue of Microorganisms (GCM) 10K type strain sequencing project: providing services to taxonomists for standard genome sequencing and annotation.</title>
        <authorList>
            <consortium name="The Broad Institute Genomics Platform"/>
            <consortium name="The Broad Institute Genome Sequencing Center for Infectious Disease"/>
            <person name="Wu L."/>
            <person name="Ma J."/>
        </authorList>
    </citation>
    <scope>NUCLEOTIDE SEQUENCE [LARGE SCALE GENOMIC DNA]</scope>
    <source>
        <strain evidence="5 6">JCM 11117</strain>
    </source>
</reference>
<dbReference type="PANTHER" id="PTHR10680">
    <property type="entry name" value="PEPTIDYL-GLYCINE ALPHA-AMIDATING MONOOXYGENASE"/>
    <property type="match status" value="1"/>
</dbReference>
<keyword evidence="2" id="KW-0677">Repeat</keyword>
<dbReference type="Proteomes" id="UP001499967">
    <property type="component" value="Unassembled WGS sequence"/>
</dbReference>
<evidence type="ECO:0000313" key="5">
    <source>
        <dbReference type="EMBL" id="GAA0927473.1"/>
    </source>
</evidence>
<dbReference type="Pfam" id="PF01436">
    <property type="entry name" value="NHL"/>
    <property type="match status" value="2"/>
</dbReference>
<dbReference type="InterPro" id="IPR001258">
    <property type="entry name" value="NHL_repeat"/>
</dbReference>
<dbReference type="PROSITE" id="PS51125">
    <property type="entry name" value="NHL"/>
    <property type="match status" value="2"/>
</dbReference>
<dbReference type="GO" id="GO:0016829">
    <property type="term" value="F:lyase activity"/>
    <property type="evidence" value="ECO:0007669"/>
    <property type="project" value="UniProtKB-KW"/>
</dbReference>
<evidence type="ECO:0000256" key="2">
    <source>
        <dbReference type="ARBA" id="ARBA00022737"/>
    </source>
</evidence>
<comment type="caution">
    <text evidence="5">The sequence shown here is derived from an EMBL/GenBank/DDBJ whole genome shotgun (WGS) entry which is preliminary data.</text>
</comment>
<keyword evidence="1" id="KW-0732">Signal</keyword>
<name>A0ABN1PGS3_9PSEU</name>